<dbReference type="EnsemblPlants" id="Solyc00g036962.1.1">
    <property type="protein sequence ID" value="Solyc00g036962.1.1"/>
    <property type="gene ID" value="Solyc00g036962.1"/>
</dbReference>
<dbReference type="PANTHER" id="PTHR33187:SF11">
    <property type="entry name" value="AMINOTRANSFERASE-LIKE PLANT MOBILE DOMAIN-CONTAINING PROTEIN"/>
    <property type="match status" value="1"/>
</dbReference>
<keyword evidence="2" id="KW-1185">Reference proteome</keyword>
<reference evidence="1" key="1">
    <citation type="journal article" date="2012" name="Nature">
        <title>The tomato genome sequence provides insights into fleshy fruit evolution.</title>
        <authorList>
            <consortium name="Tomato Genome Consortium"/>
        </authorList>
    </citation>
    <scope>NUCLEOTIDE SEQUENCE [LARGE SCALE GENOMIC DNA]</scope>
    <source>
        <strain evidence="1">cv. Heinz 1706</strain>
    </source>
</reference>
<dbReference type="Proteomes" id="UP000004994">
    <property type="component" value="Unassembled WGS sequence"/>
</dbReference>
<organism evidence="1">
    <name type="scientific">Solanum lycopersicum</name>
    <name type="common">Tomato</name>
    <name type="synonym">Lycopersicon esculentum</name>
    <dbReference type="NCBI Taxonomy" id="4081"/>
    <lineage>
        <taxon>Eukaryota</taxon>
        <taxon>Viridiplantae</taxon>
        <taxon>Streptophyta</taxon>
        <taxon>Embryophyta</taxon>
        <taxon>Tracheophyta</taxon>
        <taxon>Spermatophyta</taxon>
        <taxon>Magnoliopsida</taxon>
        <taxon>eudicotyledons</taxon>
        <taxon>Gunneridae</taxon>
        <taxon>Pentapetalae</taxon>
        <taxon>asterids</taxon>
        <taxon>lamiids</taxon>
        <taxon>Solanales</taxon>
        <taxon>Solanaceae</taxon>
        <taxon>Solanoideae</taxon>
        <taxon>Solaneae</taxon>
        <taxon>Solanum</taxon>
        <taxon>Solanum subgen. Lycopersicon</taxon>
    </lineage>
</organism>
<dbReference type="InParanoid" id="A0A494G9C3"/>
<sequence length="104" mass="11486">MPSPPLESAHGRSTSRVLTHLAGVRRGMPSSPFDGKHGRTMYSVAFHHRLGTAHTPSPTVGRRGIWHEITALGLHRGRSWHDITAIGQNTIGWRRAWHDITALG</sequence>
<dbReference type="AlphaFoldDB" id="A0A494G9C3"/>
<dbReference type="Gramene" id="Solyc00g036962.1.1">
    <property type="protein sequence ID" value="Solyc00g036962.1.1"/>
    <property type="gene ID" value="Solyc00g036962.1"/>
</dbReference>
<dbReference type="PANTHER" id="PTHR33187">
    <property type="entry name" value="WU:FI09B08"/>
    <property type="match status" value="1"/>
</dbReference>
<evidence type="ECO:0000313" key="1">
    <source>
        <dbReference type="EnsemblPlants" id="Solyc00g036962.1.1"/>
    </source>
</evidence>
<proteinExistence type="predicted"/>
<evidence type="ECO:0000313" key="2">
    <source>
        <dbReference type="Proteomes" id="UP000004994"/>
    </source>
</evidence>
<reference evidence="1" key="2">
    <citation type="submission" date="2019-04" db="UniProtKB">
        <authorList>
            <consortium name="EnsemblPlants"/>
        </authorList>
    </citation>
    <scope>IDENTIFICATION</scope>
    <source>
        <strain evidence="1">cv. Heinz 1706</strain>
    </source>
</reference>
<accession>A0A494G9C3</accession>
<protein>
    <submittedName>
        <fullName evidence="1">Uncharacterized protein</fullName>
    </submittedName>
</protein>
<name>A0A494G9C3_SOLLC</name>